<dbReference type="OrthoDB" id="5963614at2759"/>
<dbReference type="PANTHER" id="PTHR16435">
    <property type="entry name" value="SPERMATOGENESIS-ASSOCIATED PROTEIN 6 SPATA6"/>
    <property type="match status" value="1"/>
</dbReference>
<dbReference type="AlphaFoldDB" id="A0A9N9QWN3"/>
<dbReference type="GO" id="GO:0007283">
    <property type="term" value="P:spermatogenesis"/>
    <property type="evidence" value="ECO:0007669"/>
    <property type="project" value="InterPro"/>
</dbReference>
<evidence type="ECO:0000313" key="6">
    <source>
        <dbReference type="Proteomes" id="UP001153714"/>
    </source>
</evidence>
<dbReference type="PANTHER" id="PTHR16435:SF6">
    <property type="entry name" value="IP09370P"/>
    <property type="match status" value="1"/>
</dbReference>
<dbReference type="GO" id="GO:0120212">
    <property type="term" value="C:sperm head-tail coupling apparatus"/>
    <property type="evidence" value="ECO:0007669"/>
    <property type="project" value="InterPro"/>
</dbReference>
<dbReference type="InterPro" id="IPR032732">
    <property type="entry name" value="SPATA6_N"/>
</dbReference>
<accession>A0A9N9QWN3</accession>
<dbReference type="Pfam" id="PF14909">
    <property type="entry name" value="SPATA6"/>
    <property type="match status" value="1"/>
</dbReference>
<feature type="domain" description="Spermatogenesis-associated protein 6 N-terminal" evidence="4">
    <location>
        <begin position="125"/>
        <end position="257"/>
    </location>
</feature>
<dbReference type="Proteomes" id="UP001153714">
    <property type="component" value="Chromosome 13"/>
</dbReference>
<evidence type="ECO:0000256" key="1">
    <source>
        <dbReference type="ARBA" id="ARBA00006215"/>
    </source>
</evidence>
<feature type="compositionally biased region" description="Low complexity" evidence="3">
    <location>
        <begin position="317"/>
        <end position="327"/>
    </location>
</feature>
<evidence type="ECO:0000313" key="5">
    <source>
        <dbReference type="EMBL" id="CAG9784865.1"/>
    </source>
</evidence>
<proteinExistence type="inferred from homology"/>
<evidence type="ECO:0000256" key="3">
    <source>
        <dbReference type="SAM" id="MobiDB-lite"/>
    </source>
</evidence>
<keyword evidence="2" id="KW-0597">Phosphoprotein</keyword>
<sequence>MSDMEVLKVFRRVSSETESVASIFISSLNVRHSPSPTLTIAILTKEKGIESVGEELPPIVTPLYTCLHNHIHTKELLDVHVAILLNGAIEVEEDIFRNLDWNEMHHLQFADDLVILLKTQLPFKVSCPGVWLCQDGRVSLTVFLLGTSYQTCMLPPIFPLMFKDVFYFRKRFQESCALNNICCILKDETIYCELVQWTDNCFTGNCSVLAQYLGALNDVLFPPNMCSTDGVDLLMRRAKEFPGILAPKIEIATKVRIDEVWEQPCNVKAMGVTTCHCARDIEGSRQKQVCHSAQYHRSKCTKRVPSVSRSRSRSRSRSQGSSRSCCSLTPEPVKTVCGCQKSQNGSEKFKTKPIASFEDDVIHKSLLESRYIDQQSIYDNKLVDRELKKHFQTKISPCVCEICRKYHELFHVNDSRN</sequence>
<dbReference type="GO" id="GO:0032027">
    <property type="term" value="F:myosin light chain binding"/>
    <property type="evidence" value="ECO:0007669"/>
    <property type="project" value="InterPro"/>
</dbReference>
<organism evidence="5 6">
    <name type="scientific">Diatraea saccharalis</name>
    <name type="common">sugarcane borer</name>
    <dbReference type="NCBI Taxonomy" id="40085"/>
    <lineage>
        <taxon>Eukaryota</taxon>
        <taxon>Metazoa</taxon>
        <taxon>Ecdysozoa</taxon>
        <taxon>Arthropoda</taxon>
        <taxon>Hexapoda</taxon>
        <taxon>Insecta</taxon>
        <taxon>Pterygota</taxon>
        <taxon>Neoptera</taxon>
        <taxon>Endopterygota</taxon>
        <taxon>Lepidoptera</taxon>
        <taxon>Glossata</taxon>
        <taxon>Ditrysia</taxon>
        <taxon>Pyraloidea</taxon>
        <taxon>Crambidae</taxon>
        <taxon>Crambinae</taxon>
        <taxon>Diatraea</taxon>
    </lineage>
</organism>
<comment type="similarity">
    <text evidence="1">Belongs to the SPATA6 family.</text>
</comment>
<protein>
    <recommendedName>
        <fullName evidence="4">Spermatogenesis-associated protein 6 N-terminal domain-containing protein</fullName>
    </recommendedName>
</protein>
<dbReference type="EMBL" id="OU893344">
    <property type="protein sequence ID" value="CAG9784865.1"/>
    <property type="molecule type" value="Genomic_DNA"/>
</dbReference>
<reference evidence="5" key="2">
    <citation type="submission" date="2022-10" db="EMBL/GenBank/DDBJ databases">
        <authorList>
            <consortium name="ENA_rothamsted_submissions"/>
            <consortium name="culmorum"/>
            <person name="King R."/>
        </authorList>
    </citation>
    <scope>NUCLEOTIDE SEQUENCE</scope>
</reference>
<evidence type="ECO:0000259" key="4">
    <source>
        <dbReference type="Pfam" id="PF14909"/>
    </source>
</evidence>
<reference evidence="5" key="1">
    <citation type="submission" date="2021-12" db="EMBL/GenBank/DDBJ databases">
        <authorList>
            <person name="King R."/>
        </authorList>
    </citation>
    <scope>NUCLEOTIDE SEQUENCE</scope>
</reference>
<evidence type="ECO:0000256" key="2">
    <source>
        <dbReference type="ARBA" id="ARBA00022553"/>
    </source>
</evidence>
<gene>
    <name evidence="5" type="ORF">DIATSA_LOCUS2932</name>
</gene>
<feature type="region of interest" description="Disordered" evidence="3">
    <location>
        <begin position="301"/>
        <end position="328"/>
    </location>
</feature>
<dbReference type="InterPro" id="IPR042769">
    <property type="entry name" value="SPATA6_fam"/>
</dbReference>
<keyword evidence="6" id="KW-1185">Reference proteome</keyword>
<name>A0A9N9QWN3_9NEOP</name>